<accession>A0A6L2K9G1</accession>
<dbReference type="AlphaFoldDB" id="A0A6L2K9G1"/>
<proteinExistence type="predicted"/>
<name>A0A6L2K9G1_TANCI</name>
<reference evidence="1" key="1">
    <citation type="journal article" date="2019" name="Sci. Rep.">
        <title>Draft genome of Tanacetum cinerariifolium, the natural source of mosquito coil.</title>
        <authorList>
            <person name="Yamashiro T."/>
            <person name="Shiraishi A."/>
            <person name="Satake H."/>
            <person name="Nakayama K."/>
        </authorList>
    </citation>
    <scope>NUCLEOTIDE SEQUENCE</scope>
</reference>
<sequence length="146" mass="17344">MRYQALKRKPVIKAHARKNMMVYVKNMAGFKMDFCRGMTYTEIRPIFKKHYNSIQAFLEKGEKEIEEEGKPKNFSDDFLLNTFKTMFQKPNVETSIWIEQKGRYGLAKVKSWKLLESSGVHIITFTTTQMIMLVERKYPLTRFTLE</sequence>
<dbReference type="EMBL" id="BKCJ010002080">
    <property type="protein sequence ID" value="GEU46103.1"/>
    <property type="molecule type" value="Genomic_DNA"/>
</dbReference>
<gene>
    <name evidence="1" type="ORF">Tci_018081</name>
</gene>
<organism evidence="1">
    <name type="scientific">Tanacetum cinerariifolium</name>
    <name type="common">Dalmatian daisy</name>
    <name type="synonym">Chrysanthemum cinerariifolium</name>
    <dbReference type="NCBI Taxonomy" id="118510"/>
    <lineage>
        <taxon>Eukaryota</taxon>
        <taxon>Viridiplantae</taxon>
        <taxon>Streptophyta</taxon>
        <taxon>Embryophyta</taxon>
        <taxon>Tracheophyta</taxon>
        <taxon>Spermatophyta</taxon>
        <taxon>Magnoliopsida</taxon>
        <taxon>eudicotyledons</taxon>
        <taxon>Gunneridae</taxon>
        <taxon>Pentapetalae</taxon>
        <taxon>asterids</taxon>
        <taxon>campanulids</taxon>
        <taxon>Asterales</taxon>
        <taxon>Asteraceae</taxon>
        <taxon>Asteroideae</taxon>
        <taxon>Anthemideae</taxon>
        <taxon>Anthemidinae</taxon>
        <taxon>Tanacetum</taxon>
    </lineage>
</organism>
<protein>
    <submittedName>
        <fullName evidence="1">Uncharacterized protein</fullName>
    </submittedName>
</protein>
<comment type="caution">
    <text evidence="1">The sequence shown here is derived from an EMBL/GenBank/DDBJ whole genome shotgun (WGS) entry which is preliminary data.</text>
</comment>
<evidence type="ECO:0000313" key="1">
    <source>
        <dbReference type="EMBL" id="GEU46103.1"/>
    </source>
</evidence>